<organism evidence="2 3">
    <name type="scientific">Arthroderma benhamiae (strain ATCC MYA-4681 / CBS 112371)</name>
    <name type="common">Trichophyton mentagrophytes</name>
    <dbReference type="NCBI Taxonomy" id="663331"/>
    <lineage>
        <taxon>Eukaryota</taxon>
        <taxon>Fungi</taxon>
        <taxon>Dikarya</taxon>
        <taxon>Ascomycota</taxon>
        <taxon>Pezizomycotina</taxon>
        <taxon>Eurotiomycetes</taxon>
        <taxon>Eurotiomycetidae</taxon>
        <taxon>Onygenales</taxon>
        <taxon>Arthrodermataceae</taxon>
        <taxon>Trichophyton</taxon>
    </lineage>
</organism>
<name>D4AX16_ARTBC</name>
<dbReference type="GeneID" id="9526776"/>
<protein>
    <submittedName>
        <fullName evidence="2">Uncharacterized protein</fullName>
    </submittedName>
</protein>
<feature type="compositionally biased region" description="Acidic residues" evidence="1">
    <location>
        <begin position="38"/>
        <end position="56"/>
    </location>
</feature>
<feature type="region of interest" description="Disordered" evidence="1">
    <location>
        <begin position="29"/>
        <end position="78"/>
    </location>
</feature>
<dbReference type="Proteomes" id="UP000008866">
    <property type="component" value="Unassembled WGS sequence"/>
</dbReference>
<reference evidence="3" key="1">
    <citation type="journal article" date="2011" name="Genome Biol.">
        <title>Comparative and functional genomics provide insights into the pathogenicity of dermatophytic fungi.</title>
        <authorList>
            <person name="Burmester A."/>
            <person name="Shelest E."/>
            <person name="Gloeckner G."/>
            <person name="Heddergott C."/>
            <person name="Schindler S."/>
            <person name="Staib P."/>
            <person name="Heidel A."/>
            <person name="Felder M."/>
            <person name="Petzold A."/>
            <person name="Szafranski K."/>
            <person name="Feuermann M."/>
            <person name="Pedruzzi I."/>
            <person name="Priebe S."/>
            <person name="Groth M."/>
            <person name="Winkler R."/>
            <person name="Li W."/>
            <person name="Kniemeyer O."/>
            <person name="Schroeckh V."/>
            <person name="Hertweck C."/>
            <person name="Hube B."/>
            <person name="White T.C."/>
            <person name="Platzer M."/>
            <person name="Guthke R."/>
            <person name="Heitman J."/>
            <person name="Woestemeyer J."/>
            <person name="Zipfel P.F."/>
            <person name="Monod M."/>
            <person name="Brakhage A.A."/>
        </authorList>
    </citation>
    <scope>NUCLEOTIDE SEQUENCE [LARGE SCALE GENOMIC DNA]</scope>
    <source>
        <strain evidence="3">ATCC MYA-4681 / CBS 112371</strain>
    </source>
</reference>
<proteinExistence type="predicted"/>
<keyword evidence="3" id="KW-1185">Reference proteome</keyword>
<accession>D4AX16</accession>
<dbReference type="HOGENOM" id="CLU_2628447_0_0_1"/>
<evidence type="ECO:0000313" key="3">
    <source>
        <dbReference type="Proteomes" id="UP000008866"/>
    </source>
</evidence>
<evidence type="ECO:0000313" key="2">
    <source>
        <dbReference type="EMBL" id="EFE32547.1"/>
    </source>
</evidence>
<dbReference type="RefSeq" id="XP_003013187.1">
    <property type="nucleotide sequence ID" value="XM_003013141.1"/>
</dbReference>
<comment type="caution">
    <text evidence="2">The sequence shown here is derived from an EMBL/GenBank/DDBJ whole genome shotgun (WGS) entry which is preliminary data.</text>
</comment>
<dbReference type="EMBL" id="ABSU01000015">
    <property type="protein sequence ID" value="EFE32547.1"/>
    <property type="molecule type" value="Genomic_DNA"/>
</dbReference>
<evidence type="ECO:0000256" key="1">
    <source>
        <dbReference type="SAM" id="MobiDB-lite"/>
    </source>
</evidence>
<gene>
    <name evidence="2" type="ORF">ARB_00733</name>
</gene>
<dbReference type="KEGG" id="abe:ARB_00733"/>
<sequence length="78" mass="9153">EVVGGRIECNILIEESYKLKKSINVIVTEKPRNARREEEEEEKEEEEEEEEMEEEQPYGGGRDVSARGKRVQSRYLPL</sequence>
<feature type="non-terminal residue" evidence="2">
    <location>
        <position position="1"/>
    </location>
</feature>
<dbReference type="AlphaFoldDB" id="D4AX16"/>